<keyword evidence="9" id="KW-0677">Repeat</keyword>
<evidence type="ECO:0000256" key="9">
    <source>
        <dbReference type="ARBA" id="ARBA00022737"/>
    </source>
</evidence>
<evidence type="ECO:0000313" key="20">
    <source>
        <dbReference type="EMBL" id="KAK7325350.1"/>
    </source>
</evidence>
<dbReference type="GO" id="GO:0005524">
    <property type="term" value="F:ATP binding"/>
    <property type="evidence" value="ECO:0007669"/>
    <property type="project" value="UniProtKB-KW"/>
</dbReference>
<evidence type="ECO:0000256" key="17">
    <source>
        <dbReference type="ARBA" id="ARBA00048679"/>
    </source>
</evidence>
<comment type="caution">
    <text evidence="20">The sequence shown here is derived from an EMBL/GenBank/DDBJ whole genome shotgun (WGS) entry which is preliminary data.</text>
</comment>
<evidence type="ECO:0000256" key="15">
    <source>
        <dbReference type="ARBA" id="ARBA00023170"/>
    </source>
</evidence>
<evidence type="ECO:0000256" key="18">
    <source>
        <dbReference type="SAM" id="Phobius"/>
    </source>
</evidence>
<keyword evidence="14 18" id="KW-0472">Membrane</keyword>
<feature type="transmembrane region" description="Helical" evidence="18">
    <location>
        <begin position="280"/>
        <end position="300"/>
    </location>
</feature>
<evidence type="ECO:0000256" key="4">
    <source>
        <dbReference type="ARBA" id="ARBA00022553"/>
    </source>
</evidence>
<protein>
    <recommendedName>
        <fullName evidence="3">non-specific serine/threonine protein kinase</fullName>
        <ecNumber evidence="3">2.7.11.1</ecNumber>
    </recommendedName>
</protein>
<keyword evidence="7 18" id="KW-0812">Transmembrane</keyword>
<dbReference type="AlphaFoldDB" id="A0AAN9KWT0"/>
<gene>
    <name evidence="20" type="ORF">VNO77_29512</name>
</gene>
<comment type="subcellular location">
    <subcellularLocation>
        <location evidence="1">Membrane</location>
        <topology evidence="1">Single-pass membrane protein</topology>
    </subcellularLocation>
</comment>
<dbReference type="GO" id="GO:0016020">
    <property type="term" value="C:membrane"/>
    <property type="evidence" value="ECO:0007669"/>
    <property type="project" value="UniProtKB-SubCell"/>
</dbReference>
<evidence type="ECO:0000256" key="10">
    <source>
        <dbReference type="ARBA" id="ARBA00022741"/>
    </source>
</evidence>
<dbReference type="Pfam" id="PF13855">
    <property type="entry name" value="LRR_8"/>
    <property type="match status" value="1"/>
</dbReference>
<accession>A0AAN9KWT0</accession>
<evidence type="ECO:0000256" key="7">
    <source>
        <dbReference type="ARBA" id="ARBA00022692"/>
    </source>
</evidence>
<evidence type="ECO:0000256" key="5">
    <source>
        <dbReference type="ARBA" id="ARBA00022614"/>
    </source>
</evidence>
<comment type="catalytic activity">
    <reaction evidence="16">
        <text>L-threonyl-[protein] + ATP = O-phospho-L-threonyl-[protein] + ADP + H(+)</text>
        <dbReference type="Rhea" id="RHEA:46608"/>
        <dbReference type="Rhea" id="RHEA-COMP:11060"/>
        <dbReference type="Rhea" id="RHEA-COMP:11605"/>
        <dbReference type="ChEBI" id="CHEBI:15378"/>
        <dbReference type="ChEBI" id="CHEBI:30013"/>
        <dbReference type="ChEBI" id="CHEBI:30616"/>
        <dbReference type="ChEBI" id="CHEBI:61977"/>
        <dbReference type="ChEBI" id="CHEBI:456216"/>
        <dbReference type="EC" id="2.7.11.1"/>
    </reaction>
</comment>
<evidence type="ECO:0000256" key="16">
    <source>
        <dbReference type="ARBA" id="ARBA00047899"/>
    </source>
</evidence>
<dbReference type="InterPro" id="IPR000719">
    <property type="entry name" value="Prot_kinase_dom"/>
</dbReference>
<evidence type="ECO:0000256" key="11">
    <source>
        <dbReference type="ARBA" id="ARBA00022777"/>
    </source>
</evidence>
<dbReference type="InterPro" id="IPR032675">
    <property type="entry name" value="LRR_dom_sf"/>
</dbReference>
<keyword evidence="13 18" id="KW-1133">Transmembrane helix</keyword>
<dbReference type="PANTHER" id="PTHR48007:SF19">
    <property type="entry name" value="POLLEN RECEPTOR-LIKE KINASE 5"/>
    <property type="match status" value="1"/>
</dbReference>
<dbReference type="InterPro" id="IPR046959">
    <property type="entry name" value="PRK1-6/SRF4-like"/>
</dbReference>
<evidence type="ECO:0000313" key="21">
    <source>
        <dbReference type="Proteomes" id="UP001367508"/>
    </source>
</evidence>
<dbReference type="FunFam" id="3.30.200.20:FF:000307">
    <property type="entry name" value="pollen receptor-like kinase 1"/>
    <property type="match status" value="1"/>
</dbReference>
<dbReference type="GO" id="GO:0004674">
    <property type="term" value="F:protein serine/threonine kinase activity"/>
    <property type="evidence" value="ECO:0007669"/>
    <property type="project" value="UniProtKB-EC"/>
</dbReference>
<comment type="similarity">
    <text evidence="2">Belongs to the protein kinase superfamily. Ser/Thr protein kinase family.</text>
</comment>
<evidence type="ECO:0000256" key="13">
    <source>
        <dbReference type="ARBA" id="ARBA00022989"/>
    </source>
</evidence>
<dbReference type="Pfam" id="PF07714">
    <property type="entry name" value="PK_Tyr_Ser-Thr"/>
    <property type="match status" value="1"/>
</dbReference>
<dbReference type="Proteomes" id="UP001367508">
    <property type="component" value="Unassembled WGS sequence"/>
</dbReference>
<evidence type="ECO:0000256" key="6">
    <source>
        <dbReference type="ARBA" id="ARBA00022679"/>
    </source>
</evidence>
<dbReference type="InterPro" id="IPR001611">
    <property type="entry name" value="Leu-rich_rpt"/>
</dbReference>
<keyword evidence="5" id="KW-0433">Leucine-rich repeat</keyword>
<evidence type="ECO:0000256" key="1">
    <source>
        <dbReference type="ARBA" id="ARBA00004167"/>
    </source>
</evidence>
<dbReference type="Pfam" id="PF00560">
    <property type="entry name" value="LRR_1"/>
    <property type="match status" value="1"/>
</dbReference>
<evidence type="ECO:0000256" key="2">
    <source>
        <dbReference type="ARBA" id="ARBA00008684"/>
    </source>
</evidence>
<keyword evidence="8" id="KW-0732">Signal</keyword>
<dbReference type="InterPro" id="IPR011009">
    <property type="entry name" value="Kinase-like_dom_sf"/>
</dbReference>
<organism evidence="20 21">
    <name type="scientific">Canavalia gladiata</name>
    <name type="common">Sword bean</name>
    <name type="synonym">Dolichos gladiatus</name>
    <dbReference type="NCBI Taxonomy" id="3824"/>
    <lineage>
        <taxon>Eukaryota</taxon>
        <taxon>Viridiplantae</taxon>
        <taxon>Streptophyta</taxon>
        <taxon>Embryophyta</taxon>
        <taxon>Tracheophyta</taxon>
        <taxon>Spermatophyta</taxon>
        <taxon>Magnoliopsida</taxon>
        <taxon>eudicotyledons</taxon>
        <taxon>Gunneridae</taxon>
        <taxon>Pentapetalae</taxon>
        <taxon>rosids</taxon>
        <taxon>fabids</taxon>
        <taxon>Fabales</taxon>
        <taxon>Fabaceae</taxon>
        <taxon>Papilionoideae</taxon>
        <taxon>50 kb inversion clade</taxon>
        <taxon>NPAAA clade</taxon>
        <taxon>indigoferoid/millettioid clade</taxon>
        <taxon>Phaseoleae</taxon>
        <taxon>Canavalia</taxon>
    </lineage>
</organism>
<keyword evidence="4" id="KW-0597">Phosphoprotein</keyword>
<keyword evidence="11" id="KW-0418">Kinase</keyword>
<keyword evidence="15" id="KW-0675">Receptor</keyword>
<evidence type="ECO:0000256" key="12">
    <source>
        <dbReference type="ARBA" id="ARBA00022840"/>
    </source>
</evidence>
<dbReference type="Gene3D" id="3.80.10.10">
    <property type="entry name" value="Ribonuclease Inhibitor"/>
    <property type="match status" value="2"/>
</dbReference>
<dbReference type="EMBL" id="JAYMYQ010000006">
    <property type="protein sequence ID" value="KAK7325350.1"/>
    <property type="molecule type" value="Genomic_DNA"/>
</dbReference>
<proteinExistence type="inferred from homology"/>
<evidence type="ECO:0000256" key="3">
    <source>
        <dbReference type="ARBA" id="ARBA00012513"/>
    </source>
</evidence>
<dbReference type="Gene3D" id="3.30.200.20">
    <property type="entry name" value="Phosphorylase Kinase, domain 1"/>
    <property type="match status" value="1"/>
</dbReference>
<evidence type="ECO:0000256" key="8">
    <source>
        <dbReference type="ARBA" id="ARBA00022729"/>
    </source>
</evidence>
<feature type="domain" description="Protein kinase" evidence="19">
    <location>
        <begin position="385"/>
        <end position="659"/>
    </location>
</feature>
<dbReference type="InterPro" id="IPR013210">
    <property type="entry name" value="LRR_N_plant-typ"/>
</dbReference>
<evidence type="ECO:0000259" key="19">
    <source>
        <dbReference type="PROSITE" id="PS50011"/>
    </source>
</evidence>
<sequence length="683" mass="75812">MLMGARSSLLVRAPTAISNYVKLWLTFSNIIVLVLVSILLSCPCTTGISSSSSSSSDVEALLKFRNSLKNVVALSSWDPSINPKPPCYGNIPNWVGLFCLNNKVWGLRLENMGLTGIIDVESLSSMSALRTISLMNNTFVGPLPNVRKLPNLKALFLSYNHFSGQIPDDAFMGLPKLKKVYLANNEFIGKIPSSLATLPRLLILRLDSNKFRGQIPQFQCKNLKVMSLSNNELEGPIPTSLSSFHASSFSGNLGLCGAPLTSECPESKEAMAAKMRVLKILLLVISIALIVVIVVALIVICRLRSQKHKQAVNANNEASKLKGQASSKYIPQPVYAKTKSLADHYDASPKKASDHGHGHSKRGEQGKISFLRHDQFKFDLQDLLTASAEILGSASFGSSYKAVLLNGQAVVVKRYKQMNNVSREEFHEHMRRLGSLDHPNLLPLLAYYYRKEEKLLLSAFVHNGCLASHLHGNHNHQKPGLDWPTRLKIVKGVARGLAYLYNALPSLIVPHGHLKSSNVLLDRSFDPLLTDYSLSPLINSDHAQKVIMPYKSPEFAQLGRITKKTDVWSFGILILEILTGKFPENYLTQRHNHDSDIANWVNTMITEKRTGDVFDVDMGGTGNNKAELIKLLKIGLSCCEENVERRLDMKEALEQIEDLKEGENREYSSTLIATERDPYSRAL</sequence>
<dbReference type="PROSITE" id="PS50011">
    <property type="entry name" value="PROTEIN_KINASE_DOM"/>
    <property type="match status" value="1"/>
</dbReference>
<keyword evidence="6" id="KW-0808">Transferase</keyword>
<dbReference type="Pfam" id="PF08263">
    <property type="entry name" value="LRRNT_2"/>
    <property type="match status" value="1"/>
</dbReference>
<dbReference type="EC" id="2.7.11.1" evidence="3"/>
<keyword evidence="21" id="KW-1185">Reference proteome</keyword>
<dbReference type="SUPFAM" id="SSF52058">
    <property type="entry name" value="L domain-like"/>
    <property type="match status" value="1"/>
</dbReference>
<evidence type="ECO:0000256" key="14">
    <source>
        <dbReference type="ARBA" id="ARBA00023136"/>
    </source>
</evidence>
<keyword evidence="10" id="KW-0547">Nucleotide-binding</keyword>
<reference evidence="20 21" key="1">
    <citation type="submission" date="2024-01" db="EMBL/GenBank/DDBJ databases">
        <title>The genomes of 5 underutilized Papilionoideae crops provide insights into root nodulation and disease resistanc.</title>
        <authorList>
            <person name="Jiang F."/>
        </authorList>
    </citation>
    <scope>NUCLEOTIDE SEQUENCE [LARGE SCALE GENOMIC DNA]</scope>
    <source>
        <strain evidence="20">LVBAO_FW01</strain>
        <tissue evidence="20">Leaves</tissue>
    </source>
</reference>
<comment type="catalytic activity">
    <reaction evidence="17">
        <text>L-seryl-[protein] + ATP = O-phospho-L-seryl-[protein] + ADP + H(+)</text>
        <dbReference type="Rhea" id="RHEA:17989"/>
        <dbReference type="Rhea" id="RHEA-COMP:9863"/>
        <dbReference type="Rhea" id="RHEA-COMP:11604"/>
        <dbReference type="ChEBI" id="CHEBI:15378"/>
        <dbReference type="ChEBI" id="CHEBI:29999"/>
        <dbReference type="ChEBI" id="CHEBI:30616"/>
        <dbReference type="ChEBI" id="CHEBI:83421"/>
        <dbReference type="ChEBI" id="CHEBI:456216"/>
        <dbReference type="EC" id="2.7.11.1"/>
    </reaction>
</comment>
<dbReference type="InterPro" id="IPR001245">
    <property type="entry name" value="Ser-Thr/Tyr_kinase_cat_dom"/>
</dbReference>
<name>A0AAN9KWT0_CANGL</name>
<dbReference type="Gene3D" id="1.10.510.10">
    <property type="entry name" value="Transferase(Phosphotransferase) domain 1"/>
    <property type="match status" value="1"/>
</dbReference>
<feature type="transmembrane region" description="Helical" evidence="18">
    <location>
        <begin position="21"/>
        <end position="40"/>
    </location>
</feature>
<dbReference type="FunFam" id="1.10.510.10:FF:000480">
    <property type="entry name" value="Pollen receptor-like kinase 1"/>
    <property type="match status" value="1"/>
</dbReference>
<keyword evidence="12" id="KW-0067">ATP-binding</keyword>
<dbReference type="SUPFAM" id="SSF56112">
    <property type="entry name" value="Protein kinase-like (PK-like)"/>
    <property type="match status" value="1"/>
</dbReference>
<dbReference type="PANTHER" id="PTHR48007">
    <property type="entry name" value="LEUCINE-RICH REPEAT RECEPTOR-LIKE PROTEIN KINASE PXC1"/>
    <property type="match status" value="1"/>
</dbReference>